<organism evidence="1 2">
    <name type="scientific">Hebeloma cylindrosporum</name>
    <dbReference type="NCBI Taxonomy" id="76867"/>
    <lineage>
        <taxon>Eukaryota</taxon>
        <taxon>Fungi</taxon>
        <taxon>Dikarya</taxon>
        <taxon>Basidiomycota</taxon>
        <taxon>Agaricomycotina</taxon>
        <taxon>Agaricomycetes</taxon>
        <taxon>Agaricomycetidae</taxon>
        <taxon>Agaricales</taxon>
        <taxon>Agaricineae</taxon>
        <taxon>Hymenogastraceae</taxon>
        <taxon>Hebeloma</taxon>
    </lineage>
</organism>
<reference evidence="1 2" key="1">
    <citation type="submission" date="2014-04" db="EMBL/GenBank/DDBJ databases">
        <authorList>
            <consortium name="DOE Joint Genome Institute"/>
            <person name="Kuo A."/>
            <person name="Gay G."/>
            <person name="Dore J."/>
            <person name="Kohler A."/>
            <person name="Nagy L.G."/>
            <person name="Floudas D."/>
            <person name="Copeland A."/>
            <person name="Barry K.W."/>
            <person name="Cichocki N."/>
            <person name="Veneault-Fourrey C."/>
            <person name="LaButti K."/>
            <person name="Lindquist E.A."/>
            <person name="Lipzen A."/>
            <person name="Lundell T."/>
            <person name="Morin E."/>
            <person name="Murat C."/>
            <person name="Sun H."/>
            <person name="Tunlid A."/>
            <person name="Henrissat B."/>
            <person name="Grigoriev I.V."/>
            <person name="Hibbett D.S."/>
            <person name="Martin F."/>
            <person name="Nordberg H.P."/>
            <person name="Cantor M.N."/>
            <person name="Hua S.X."/>
        </authorList>
    </citation>
    <scope>NUCLEOTIDE SEQUENCE [LARGE SCALE GENOMIC DNA]</scope>
    <source>
        <strain evidence="2">h7</strain>
    </source>
</reference>
<protein>
    <submittedName>
        <fullName evidence="1">Uncharacterized protein</fullName>
    </submittedName>
</protein>
<dbReference type="EMBL" id="KN831804">
    <property type="protein sequence ID" value="KIM36529.1"/>
    <property type="molecule type" value="Genomic_DNA"/>
</dbReference>
<accession>A0A0C3BWS1</accession>
<proteinExistence type="predicted"/>
<name>A0A0C3BWS1_HEBCY</name>
<sequence>MHRFLISAATETGPCTIGRSSSLNANHHQFTESARMCAAELLSSDSGTRVDDPATAEILAMLGITTSGGSPSAVAIDCAPVDCRIYYP</sequence>
<evidence type="ECO:0000313" key="1">
    <source>
        <dbReference type="EMBL" id="KIM36529.1"/>
    </source>
</evidence>
<dbReference type="Proteomes" id="UP000053424">
    <property type="component" value="Unassembled WGS sequence"/>
</dbReference>
<gene>
    <name evidence="1" type="ORF">M413DRAFT_449071</name>
</gene>
<dbReference type="HOGENOM" id="CLU_2469351_0_0_1"/>
<reference evidence="2" key="2">
    <citation type="submission" date="2015-01" db="EMBL/GenBank/DDBJ databases">
        <title>Evolutionary Origins and Diversification of the Mycorrhizal Mutualists.</title>
        <authorList>
            <consortium name="DOE Joint Genome Institute"/>
            <consortium name="Mycorrhizal Genomics Consortium"/>
            <person name="Kohler A."/>
            <person name="Kuo A."/>
            <person name="Nagy L.G."/>
            <person name="Floudas D."/>
            <person name="Copeland A."/>
            <person name="Barry K.W."/>
            <person name="Cichocki N."/>
            <person name="Veneault-Fourrey C."/>
            <person name="LaButti K."/>
            <person name="Lindquist E.A."/>
            <person name="Lipzen A."/>
            <person name="Lundell T."/>
            <person name="Morin E."/>
            <person name="Murat C."/>
            <person name="Riley R."/>
            <person name="Ohm R."/>
            <person name="Sun H."/>
            <person name="Tunlid A."/>
            <person name="Henrissat B."/>
            <person name="Grigoriev I.V."/>
            <person name="Hibbett D.S."/>
            <person name="Martin F."/>
        </authorList>
    </citation>
    <scope>NUCLEOTIDE SEQUENCE [LARGE SCALE GENOMIC DNA]</scope>
    <source>
        <strain evidence="2">h7</strain>
    </source>
</reference>
<evidence type="ECO:0000313" key="2">
    <source>
        <dbReference type="Proteomes" id="UP000053424"/>
    </source>
</evidence>
<keyword evidence="2" id="KW-1185">Reference proteome</keyword>
<dbReference type="AlphaFoldDB" id="A0A0C3BWS1"/>